<dbReference type="InterPro" id="IPR035917">
    <property type="entry name" value="YjbQ-like_sf"/>
</dbReference>
<dbReference type="AlphaFoldDB" id="A0A934R4M4"/>
<proteinExistence type="inferred from homology"/>
<evidence type="ECO:0000313" key="2">
    <source>
        <dbReference type="EMBL" id="MBK1815185.1"/>
    </source>
</evidence>
<dbReference type="PIRSF" id="PIRSF004681">
    <property type="entry name" value="UCP004681"/>
    <property type="match status" value="1"/>
</dbReference>
<name>A0A934R4M4_9BACT</name>
<dbReference type="SUPFAM" id="SSF111038">
    <property type="entry name" value="YjbQ-like"/>
    <property type="match status" value="1"/>
</dbReference>
<accession>A0A934R4M4</accession>
<organism evidence="2 3">
    <name type="scientific">Luteolibacter yonseiensis</name>
    <dbReference type="NCBI Taxonomy" id="1144680"/>
    <lineage>
        <taxon>Bacteria</taxon>
        <taxon>Pseudomonadati</taxon>
        <taxon>Verrucomicrobiota</taxon>
        <taxon>Verrucomicrobiia</taxon>
        <taxon>Verrucomicrobiales</taxon>
        <taxon>Verrucomicrobiaceae</taxon>
        <taxon>Luteolibacter</taxon>
    </lineage>
</organism>
<dbReference type="Gene3D" id="2.60.120.460">
    <property type="entry name" value="YjbQ-like"/>
    <property type="match status" value="1"/>
</dbReference>
<gene>
    <name evidence="2" type="ORF">JIN84_06150</name>
</gene>
<evidence type="ECO:0000256" key="1">
    <source>
        <dbReference type="ARBA" id="ARBA00005534"/>
    </source>
</evidence>
<evidence type="ECO:0000313" key="3">
    <source>
        <dbReference type="Proteomes" id="UP000600139"/>
    </source>
</evidence>
<dbReference type="Proteomes" id="UP000600139">
    <property type="component" value="Unassembled WGS sequence"/>
</dbReference>
<comment type="caution">
    <text evidence="2">The sequence shown here is derived from an EMBL/GenBank/DDBJ whole genome shotgun (WGS) entry which is preliminary data.</text>
</comment>
<dbReference type="RefSeq" id="WP_200350154.1">
    <property type="nucleotide sequence ID" value="NZ_BAABHZ010000005.1"/>
</dbReference>
<dbReference type="NCBIfam" id="TIGR00149">
    <property type="entry name" value="TIGR00149_YjbQ"/>
    <property type="match status" value="1"/>
</dbReference>
<protein>
    <submittedName>
        <fullName evidence="2">YjbQ family protein</fullName>
    </submittedName>
</protein>
<sequence>MTAHNETFTVRTHGKGTTEITREVAGIVARSGVGTGTVTVFVRHTSASLVIMENADPSARRDLEMFFEKLVPENTPWFIHTHEGPDDMPSHIRMALTRTSEVVPVMDGRMTLGTWQGIFLFEHRRDPHRREIVVSVVGE</sequence>
<dbReference type="PANTHER" id="PTHR30615:SF8">
    <property type="entry name" value="UPF0047 PROTEIN C4A8.02C"/>
    <property type="match status" value="1"/>
</dbReference>
<dbReference type="PROSITE" id="PS01314">
    <property type="entry name" value="UPF0047"/>
    <property type="match status" value="1"/>
</dbReference>
<dbReference type="EMBL" id="JAENIK010000005">
    <property type="protein sequence ID" value="MBK1815185.1"/>
    <property type="molecule type" value="Genomic_DNA"/>
</dbReference>
<dbReference type="InterPro" id="IPR001602">
    <property type="entry name" value="UPF0047_YjbQ-like"/>
</dbReference>
<comment type="similarity">
    <text evidence="1">Belongs to the UPF0047 family.</text>
</comment>
<dbReference type="PANTHER" id="PTHR30615">
    <property type="entry name" value="UNCHARACTERIZED PROTEIN YJBQ-RELATED"/>
    <property type="match status" value="1"/>
</dbReference>
<dbReference type="Pfam" id="PF01894">
    <property type="entry name" value="YjbQ"/>
    <property type="match status" value="1"/>
</dbReference>
<reference evidence="2" key="1">
    <citation type="submission" date="2021-01" db="EMBL/GenBank/DDBJ databases">
        <title>Modified the classification status of verrucomicrobia.</title>
        <authorList>
            <person name="Feng X."/>
        </authorList>
    </citation>
    <scope>NUCLEOTIDE SEQUENCE</scope>
    <source>
        <strain evidence="2">JCM 18052</strain>
    </source>
</reference>
<keyword evidence="3" id="KW-1185">Reference proteome</keyword>